<protein>
    <recommendedName>
        <fullName evidence="3">Lipid droplet-associated hydrolase</fullName>
        <ecNumber evidence="7">3.1.1.13</ecNumber>
    </recommendedName>
    <alternativeName>
        <fullName evidence="6">Lipid droplet-associated serine hydrolase</fullName>
    </alternativeName>
</protein>
<organism evidence="9 10">
    <name type="scientific">Desmophyllum pertusum</name>
    <dbReference type="NCBI Taxonomy" id="174260"/>
    <lineage>
        <taxon>Eukaryota</taxon>
        <taxon>Metazoa</taxon>
        <taxon>Cnidaria</taxon>
        <taxon>Anthozoa</taxon>
        <taxon>Hexacorallia</taxon>
        <taxon>Scleractinia</taxon>
        <taxon>Caryophylliina</taxon>
        <taxon>Caryophylliidae</taxon>
        <taxon>Desmophyllum</taxon>
    </lineage>
</organism>
<accession>A0A9X0CHQ2</accession>
<comment type="catalytic activity">
    <reaction evidence="8">
        <text>a cholesterol ester + H2O = cholesterol + a fatty acid + H(+)</text>
        <dbReference type="Rhea" id="RHEA:36403"/>
        <dbReference type="ChEBI" id="CHEBI:15377"/>
        <dbReference type="ChEBI" id="CHEBI:15378"/>
        <dbReference type="ChEBI" id="CHEBI:16113"/>
        <dbReference type="ChEBI" id="CHEBI:17002"/>
        <dbReference type="ChEBI" id="CHEBI:28868"/>
        <dbReference type="EC" id="3.1.1.13"/>
    </reaction>
    <physiologicalReaction direction="left-to-right" evidence="8">
        <dbReference type="Rhea" id="RHEA:36404"/>
    </physiologicalReaction>
</comment>
<name>A0A9X0CHQ2_9CNID</name>
<keyword evidence="4" id="KW-0551">Lipid droplet</keyword>
<sequence length="88" mass="10311">MAQDEMKEVVHPDDEVIEQNLKKLIFYYGATDHWAPVSYCEDMKMRFPEGEIYLCERKFQHAFVLESSEEVAEMVASWIQGVIAQDVH</sequence>
<comment type="subcellular location">
    <subcellularLocation>
        <location evidence="1">Lipid droplet</location>
    </subcellularLocation>
</comment>
<reference evidence="9" key="1">
    <citation type="submission" date="2023-01" db="EMBL/GenBank/DDBJ databases">
        <title>Genome assembly of the deep-sea coral Lophelia pertusa.</title>
        <authorList>
            <person name="Herrera S."/>
            <person name="Cordes E."/>
        </authorList>
    </citation>
    <scope>NUCLEOTIDE SEQUENCE</scope>
    <source>
        <strain evidence="9">USNM1676648</strain>
        <tissue evidence="9">Polyp</tissue>
    </source>
</reference>
<dbReference type="PANTHER" id="PTHR13390:SF0">
    <property type="entry name" value="LIPID DROPLET-ASSOCIATED HYDROLASE"/>
    <property type="match status" value="1"/>
</dbReference>
<evidence type="ECO:0000313" key="10">
    <source>
        <dbReference type="Proteomes" id="UP001163046"/>
    </source>
</evidence>
<comment type="similarity">
    <text evidence="2">Belongs to the AB hydrolase superfamily. LDAH family.</text>
</comment>
<dbReference type="AlphaFoldDB" id="A0A9X0CHQ2"/>
<gene>
    <name evidence="9" type="ORF">OS493_037361</name>
</gene>
<evidence type="ECO:0000256" key="1">
    <source>
        <dbReference type="ARBA" id="ARBA00004502"/>
    </source>
</evidence>
<evidence type="ECO:0000256" key="6">
    <source>
        <dbReference type="ARBA" id="ARBA00031924"/>
    </source>
</evidence>
<comment type="caution">
    <text evidence="9">The sequence shown here is derived from an EMBL/GenBank/DDBJ whole genome shotgun (WGS) entry which is preliminary data.</text>
</comment>
<dbReference type="InterPro" id="IPR019363">
    <property type="entry name" value="LDAH"/>
</dbReference>
<evidence type="ECO:0000313" key="9">
    <source>
        <dbReference type="EMBL" id="KAJ7351004.1"/>
    </source>
</evidence>
<proteinExistence type="inferred from homology"/>
<evidence type="ECO:0000256" key="7">
    <source>
        <dbReference type="ARBA" id="ARBA00039150"/>
    </source>
</evidence>
<dbReference type="SUPFAM" id="SSF53474">
    <property type="entry name" value="alpha/beta-Hydrolases"/>
    <property type="match status" value="1"/>
</dbReference>
<keyword evidence="5" id="KW-0378">Hydrolase</keyword>
<dbReference type="InterPro" id="IPR029058">
    <property type="entry name" value="AB_hydrolase_fold"/>
</dbReference>
<dbReference type="EMBL" id="MU827371">
    <property type="protein sequence ID" value="KAJ7351004.1"/>
    <property type="molecule type" value="Genomic_DNA"/>
</dbReference>
<evidence type="ECO:0000256" key="5">
    <source>
        <dbReference type="ARBA" id="ARBA00022801"/>
    </source>
</evidence>
<dbReference type="Pfam" id="PF10230">
    <property type="entry name" value="LIDHydrolase"/>
    <property type="match status" value="1"/>
</dbReference>
<evidence type="ECO:0000256" key="4">
    <source>
        <dbReference type="ARBA" id="ARBA00022677"/>
    </source>
</evidence>
<dbReference type="GO" id="GO:0005811">
    <property type="term" value="C:lipid droplet"/>
    <property type="evidence" value="ECO:0007669"/>
    <property type="project" value="UniProtKB-SubCell"/>
</dbReference>
<evidence type="ECO:0000256" key="3">
    <source>
        <dbReference type="ARBA" id="ARBA00019242"/>
    </source>
</evidence>
<dbReference type="EC" id="3.1.1.13" evidence="7"/>
<evidence type="ECO:0000256" key="2">
    <source>
        <dbReference type="ARBA" id="ARBA00008300"/>
    </source>
</evidence>
<keyword evidence="10" id="KW-1185">Reference proteome</keyword>
<dbReference type="PANTHER" id="PTHR13390">
    <property type="entry name" value="LIPASE"/>
    <property type="match status" value="1"/>
</dbReference>
<evidence type="ECO:0000256" key="8">
    <source>
        <dbReference type="ARBA" id="ARBA00049527"/>
    </source>
</evidence>
<dbReference type="Proteomes" id="UP001163046">
    <property type="component" value="Unassembled WGS sequence"/>
</dbReference>
<dbReference type="OrthoDB" id="448051at2759"/>
<dbReference type="GO" id="GO:0004771">
    <property type="term" value="F:sterol ester esterase activity"/>
    <property type="evidence" value="ECO:0007669"/>
    <property type="project" value="UniProtKB-EC"/>
</dbReference>
<dbReference type="GO" id="GO:0019915">
    <property type="term" value="P:lipid storage"/>
    <property type="evidence" value="ECO:0007669"/>
    <property type="project" value="InterPro"/>
</dbReference>